<dbReference type="InterPro" id="IPR039425">
    <property type="entry name" value="RNA_pol_sigma-70-like"/>
</dbReference>
<evidence type="ECO:0000256" key="1">
    <source>
        <dbReference type="ARBA" id="ARBA00010641"/>
    </source>
</evidence>
<dbReference type="EMBL" id="JSYZ01000025">
    <property type="protein sequence ID" value="KPA88051.1"/>
    <property type="molecule type" value="Genomic_DNA"/>
</dbReference>
<reference evidence="7 8" key="1">
    <citation type="journal article" date="2015" name="PLoS ONE">
        <title>Rice-Infecting Pseudomonas Genomes Are Highly Accessorized and Harbor Multiple Putative Virulence Mechanisms to Cause Sheath Brown Rot.</title>
        <authorList>
            <person name="Quibod I.L."/>
            <person name="Grande G."/>
            <person name="Oreiro E.G."/>
            <person name="Borja F.N."/>
            <person name="Dossa G.S."/>
            <person name="Mauleon R."/>
            <person name="Cruz C.V."/>
            <person name="Oliva R."/>
        </authorList>
    </citation>
    <scope>NUCLEOTIDE SEQUENCE [LARGE SCALE GENOMIC DNA]</scope>
    <source>
        <strain evidence="7 8">IRRI 6609</strain>
    </source>
</reference>
<comment type="similarity">
    <text evidence="1">Belongs to the sigma-70 factor family. ECF subfamily.</text>
</comment>
<evidence type="ECO:0000256" key="3">
    <source>
        <dbReference type="ARBA" id="ARBA00023082"/>
    </source>
</evidence>
<keyword evidence="8" id="KW-1185">Reference proteome</keyword>
<evidence type="ECO:0000313" key="7">
    <source>
        <dbReference type="EMBL" id="KPA88051.1"/>
    </source>
</evidence>
<evidence type="ECO:0000259" key="5">
    <source>
        <dbReference type="Pfam" id="PF04542"/>
    </source>
</evidence>
<dbReference type="InterPro" id="IPR007627">
    <property type="entry name" value="RNA_pol_sigma70_r2"/>
</dbReference>
<accession>A0A0M9GD49</accession>
<dbReference type="AlphaFoldDB" id="A0A0M9GD49"/>
<name>A0A0M9GD49_9PSED</name>
<dbReference type="Gene3D" id="1.10.10.10">
    <property type="entry name" value="Winged helix-like DNA-binding domain superfamily/Winged helix DNA-binding domain"/>
    <property type="match status" value="1"/>
</dbReference>
<dbReference type="STRING" id="50340.PF66_05628"/>
<feature type="domain" description="RNA polymerase sigma factor 70 region 4 type 2" evidence="6">
    <location>
        <begin position="119"/>
        <end position="170"/>
    </location>
</feature>
<gene>
    <name evidence="7" type="ORF">PF66_05628</name>
</gene>
<comment type="caution">
    <text evidence="7">The sequence shown here is derived from an EMBL/GenBank/DDBJ whole genome shotgun (WGS) entry which is preliminary data.</text>
</comment>
<dbReference type="Pfam" id="PF08281">
    <property type="entry name" value="Sigma70_r4_2"/>
    <property type="match status" value="1"/>
</dbReference>
<evidence type="ECO:0000256" key="4">
    <source>
        <dbReference type="ARBA" id="ARBA00023163"/>
    </source>
</evidence>
<dbReference type="Gene3D" id="1.10.1740.10">
    <property type="match status" value="1"/>
</dbReference>
<keyword evidence="2" id="KW-0805">Transcription regulation</keyword>
<dbReference type="InterPro" id="IPR013325">
    <property type="entry name" value="RNA_pol_sigma_r2"/>
</dbReference>
<proteinExistence type="inferred from homology"/>
<dbReference type="PATRIC" id="fig|50340.43.peg.3346"/>
<dbReference type="GO" id="GO:0003677">
    <property type="term" value="F:DNA binding"/>
    <property type="evidence" value="ECO:0007669"/>
    <property type="project" value="InterPro"/>
</dbReference>
<keyword evidence="3" id="KW-0731">Sigma factor</keyword>
<dbReference type="InterPro" id="IPR036388">
    <property type="entry name" value="WH-like_DNA-bd_sf"/>
</dbReference>
<dbReference type="NCBIfam" id="TIGR02937">
    <property type="entry name" value="sigma70-ECF"/>
    <property type="match status" value="1"/>
</dbReference>
<dbReference type="SUPFAM" id="SSF88659">
    <property type="entry name" value="Sigma3 and sigma4 domains of RNA polymerase sigma factors"/>
    <property type="match status" value="1"/>
</dbReference>
<dbReference type="SUPFAM" id="SSF88946">
    <property type="entry name" value="Sigma2 domain of RNA polymerase sigma factors"/>
    <property type="match status" value="1"/>
</dbReference>
<sequence length="179" mass="19912">MTHFQGASTFPMAEPDSKLDIYLANRQALVDYAAPIVGGQAQAEDVVQDAWLRFDGRDTRPVQRPVAYLYRIVRNLALDLTRRLHSDKYQPDGAELLETLAADTPSPEHQLYHQDELSQLEDALAELPERTRIAFEMHRLGGCTLQQIASHLGISVGLAHSLVRAALTHCAERLGDGDE</sequence>
<feature type="domain" description="RNA polymerase sigma-70 region 2" evidence="5">
    <location>
        <begin position="22"/>
        <end position="83"/>
    </location>
</feature>
<dbReference type="InterPro" id="IPR013324">
    <property type="entry name" value="RNA_pol_sigma_r3/r4-like"/>
</dbReference>
<dbReference type="PANTHER" id="PTHR43133:SF63">
    <property type="entry name" value="RNA POLYMERASE SIGMA FACTOR FECI-RELATED"/>
    <property type="match status" value="1"/>
</dbReference>
<evidence type="ECO:0000256" key="2">
    <source>
        <dbReference type="ARBA" id="ARBA00023015"/>
    </source>
</evidence>
<protein>
    <submittedName>
        <fullName evidence="7">RNA polymerase sigma factor, sigma-70 family</fullName>
    </submittedName>
</protein>
<keyword evidence="4" id="KW-0804">Transcription</keyword>
<dbReference type="Pfam" id="PF04542">
    <property type="entry name" value="Sigma70_r2"/>
    <property type="match status" value="1"/>
</dbReference>
<evidence type="ECO:0000313" key="8">
    <source>
        <dbReference type="Proteomes" id="UP000037931"/>
    </source>
</evidence>
<dbReference type="GO" id="GO:0016987">
    <property type="term" value="F:sigma factor activity"/>
    <property type="evidence" value="ECO:0007669"/>
    <property type="project" value="UniProtKB-KW"/>
</dbReference>
<organism evidence="7 8">
    <name type="scientific">Pseudomonas asplenii</name>
    <dbReference type="NCBI Taxonomy" id="53407"/>
    <lineage>
        <taxon>Bacteria</taxon>
        <taxon>Pseudomonadati</taxon>
        <taxon>Pseudomonadota</taxon>
        <taxon>Gammaproteobacteria</taxon>
        <taxon>Pseudomonadales</taxon>
        <taxon>Pseudomonadaceae</taxon>
        <taxon>Pseudomonas</taxon>
    </lineage>
</organism>
<dbReference type="InterPro" id="IPR013249">
    <property type="entry name" value="RNA_pol_sigma70_r4_t2"/>
</dbReference>
<evidence type="ECO:0000259" key="6">
    <source>
        <dbReference type="Pfam" id="PF08281"/>
    </source>
</evidence>
<dbReference type="InterPro" id="IPR014284">
    <property type="entry name" value="RNA_pol_sigma-70_dom"/>
</dbReference>
<dbReference type="Proteomes" id="UP000037931">
    <property type="component" value="Unassembled WGS sequence"/>
</dbReference>
<dbReference type="PANTHER" id="PTHR43133">
    <property type="entry name" value="RNA POLYMERASE ECF-TYPE SIGMA FACTO"/>
    <property type="match status" value="1"/>
</dbReference>
<dbReference type="GO" id="GO:0006352">
    <property type="term" value="P:DNA-templated transcription initiation"/>
    <property type="evidence" value="ECO:0007669"/>
    <property type="project" value="InterPro"/>
</dbReference>